<reference evidence="1 2" key="2">
    <citation type="submission" date="2017-08" db="EMBL/GenBank/DDBJ databases">
        <title>WGS of novel Burkholderia cepaca complex species.</title>
        <authorList>
            <person name="Lipuma J."/>
            <person name="Spilker T."/>
        </authorList>
    </citation>
    <scope>NUCLEOTIDE SEQUENCE [LARGE SCALE GENOMIC DNA]</scope>
    <source>
        <strain evidence="1 2">AU17325</strain>
    </source>
</reference>
<proteinExistence type="predicted"/>
<protein>
    <submittedName>
        <fullName evidence="1">Uncharacterized protein</fullName>
    </submittedName>
</protein>
<dbReference type="Proteomes" id="UP000214600">
    <property type="component" value="Unassembled WGS sequence"/>
</dbReference>
<dbReference type="EMBL" id="NKFA01000009">
    <property type="protein sequence ID" value="OXI39706.1"/>
    <property type="molecule type" value="Genomic_DNA"/>
</dbReference>
<comment type="caution">
    <text evidence="1">The sequence shown here is derived from an EMBL/GenBank/DDBJ whole genome shotgun (WGS) entry which is preliminary data.</text>
</comment>
<sequence length="62" mass="7293">MPGDIGRELEFVREPRQWWRCRVSQTMPEGGRPAVARVALRVEFTVDRHRGDAERAEQRLMT</sequence>
<organism evidence="1 2">
    <name type="scientific">Burkholderia aenigmatica</name>
    <dbReference type="NCBI Taxonomy" id="2015348"/>
    <lineage>
        <taxon>Bacteria</taxon>
        <taxon>Pseudomonadati</taxon>
        <taxon>Pseudomonadota</taxon>
        <taxon>Betaproteobacteria</taxon>
        <taxon>Burkholderiales</taxon>
        <taxon>Burkholderiaceae</taxon>
        <taxon>Burkholderia</taxon>
        <taxon>Burkholderia cepacia complex</taxon>
    </lineage>
</organism>
<reference evidence="2" key="1">
    <citation type="submission" date="2017-06" db="EMBL/GenBank/DDBJ databases">
        <authorList>
            <person name="LiPuma J."/>
            <person name="Spilker T."/>
        </authorList>
    </citation>
    <scope>NUCLEOTIDE SEQUENCE [LARGE SCALE GENOMIC DNA]</scope>
    <source>
        <strain evidence="2">AU17325</strain>
    </source>
</reference>
<name>A0A228IBL5_9BURK</name>
<accession>A0A228IBL5</accession>
<dbReference type="AlphaFoldDB" id="A0A228IBL5"/>
<evidence type="ECO:0000313" key="2">
    <source>
        <dbReference type="Proteomes" id="UP000214600"/>
    </source>
</evidence>
<gene>
    <name evidence="1" type="ORF">CFB84_25555</name>
</gene>
<evidence type="ECO:0000313" key="1">
    <source>
        <dbReference type="EMBL" id="OXI39706.1"/>
    </source>
</evidence>